<dbReference type="Proteomes" id="UP000800981">
    <property type="component" value="Unassembled WGS sequence"/>
</dbReference>
<protein>
    <submittedName>
        <fullName evidence="1">Uncharacterized protein</fullName>
    </submittedName>
</protein>
<organism evidence="1 2">
    <name type="scientific">Motilibacter deserti</name>
    <dbReference type="NCBI Taxonomy" id="2714956"/>
    <lineage>
        <taxon>Bacteria</taxon>
        <taxon>Bacillati</taxon>
        <taxon>Actinomycetota</taxon>
        <taxon>Actinomycetes</taxon>
        <taxon>Motilibacterales</taxon>
        <taxon>Motilibacteraceae</taxon>
        <taxon>Motilibacter</taxon>
    </lineage>
</organism>
<dbReference type="EMBL" id="JAANNP010000189">
    <property type="protein sequence ID" value="NHC16504.1"/>
    <property type="molecule type" value="Genomic_DNA"/>
</dbReference>
<comment type="caution">
    <text evidence="1">The sequence shown here is derived from an EMBL/GenBank/DDBJ whole genome shotgun (WGS) entry which is preliminary data.</text>
</comment>
<accession>A0ABX0GZX0</accession>
<feature type="non-terminal residue" evidence="1">
    <location>
        <position position="191"/>
    </location>
</feature>
<proteinExistence type="predicted"/>
<reference evidence="1 2" key="1">
    <citation type="submission" date="2020-03" db="EMBL/GenBank/DDBJ databases">
        <title>Two novel Motilibacter sp.</title>
        <authorList>
            <person name="Liu S."/>
        </authorList>
    </citation>
    <scope>NUCLEOTIDE SEQUENCE [LARGE SCALE GENOMIC DNA]</scope>
    <source>
        <strain evidence="1 2">E257</strain>
    </source>
</reference>
<name>A0ABX0GZX0_9ACTN</name>
<gene>
    <name evidence="1" type="ORF">G9H71_22205</name>
</gene>
<evidence type="ECO:0000313" key="2">
    <source>
        <dbReference type="Proteomes" id="UP000800981"/>
    </source>
</evidence>
<sequence>METDDDLADLLARRDDVLRWREAAARLGPSAVKWRLKSGRWQRGAPGVLVAHSGPLSPRQELWVDVLSAETGAVLAGLTAATIDGLRGFDDDRRYVLVPDGKHGRPRRPGLVVHSSTLLGPEHVHPAATPPRTRLPRSLVDAGSWARSDRHATAILLAGVQQRLVRASDLASVLALRSNLPRRAPMGSAVA</sequence>
<keyword evidence="2" id="KW-1185">Reference proteome</keyword>
<evidence type="ECO:0000313" key="1">
    <source>
        <dbReference type="EMBL" id="NHC16504.1"/>
    </source>
</evidence>